<dbReference type="Proteomes" id="UP001501598">
    <property type="component" value="Unassembled WGS sequence"/>
</dbReference>
<evidence type="ECO:0000313" key="2">
    <source>
        <dbReference type="EMBL" id="GAA4560033.1"/>
    </source>
</evidence>
<dbReference type="SUPFAM" id="SSF52980">
    <property type="entry name" value="Restriction endonuclease-like"/>
    <property type="match status" value="1"/>
</dbReference>
<organism evidence="2 3">
    <name type="scientific">Pseudonocardia xishanensis</name>
    <dbReference type="NCBI Taxonomy" id="630995"/>
    <lineage>
        <taxon>Bacteria</taxon>
        <taxon>Bacillati</taxon>
        <taxon>Actinomycetota</taxon>
        <taxon>Actinomycetes</taxon>
        <taxon>Pseudonocardiales</taxon>
        <taxon>Pseudonocardiaceae</taxon>
        <taxon>Pseudonocardia</taxon>
    </lineage>
</organism>
<accession>A0ABP8S3D8</accession>
<comment type="caution">
    <text evidence="2">The sequence shown here is derived from an EMBL/GenBank/DDBJ whole genome shotgun (WGS) entry which is preliminary data.</text>
</comment>
<dbReference type="Pfam" id="PF04480">
    <property type="entry name" value="DUF559"/>
    <property type="match status" value="1"/>
</dbReference>
<evidence type="ECO:0000313" key="3">
    <source>
        <dbReference type="Proteomes" id="UP001501598"/>
    </source>
</evidence>
<dbReference type="EMBL" id="BAABGT010000122">
    <property type="protein sequence ID" value="GAA4560033.1"/>
    <property type="molecule type" value="Genomic_DNA"/>
</dbReference>
<feature type="domain" description="DUF559" evidence="1">
    <location>
        <begin position="196"/>
        <end position="292"/>
    </location>
</feature>
<keyword evidence="3" id="KW-1185">Reference proteome</keyword>
<name>A0ABP8S3D8_9PSEU</name>
<proteinExistence type="predicted"/>
<evidence type="ECO:0000259" key="1">
    <source>
        <dbReference type="Pfam" id="PF04480"/>
    </source>
</evidence>
<gene>
    <name evidence="2" type="ORF">GCM10023175_69170</name>
</gene>
<dbReference type="RefSeq" id="WP_345427635.1">
    <property type="nucleotide sequence ID" value="NZ_BAABGT010000122.1"/>
</dbReference>
<dbReference type="InterPro" id="IPR007569">
    <property type="entry name" value="DUF559"/>
</dbReference>
<reference evidence="3" key="1">
    <citation type="journal article" date="2019" name="Int. J. Syst. Evol. Microbiol.">
        <title>The Global Catalogue of Microorganisms (GCM) 10K type strain sequencing project: providing services to taxonomists for standard genome sequencing and annotation.</title>
        <authorList>
            <consortium name="The Broad Institute Genomics Platform"/>
            <consortium name="The Broad Institute Genome Sequencing Center for Infectious Disease"/>
            <person name="Wu L."/>
            <person name="Ma J."/>
        </authorList>
    </citation>
    <scope>NUCLEOTIDE SEQUENCE [LARGE SCALE GENOMIC DNA]</scope>
    <source>
        <strain evidence="3">JCM 17906</strain>
    </source>
</reference>
<sequence>MSERGADGAQRAVARLLRRQAGVIGRAQAIGAGMAPDAVDRMVAARRWVPAHPRVYRDGPPSDAARMWAAVLWAGDGAVLSGVAAARWHGADIPLTGPVAVTVPRRRSPRSRPGVAVRRRDLAAVERTVRRGLAVTAPALSVLDAAVEMGSAGGPFLDHALRTGPGFDDVSRAYARTLGCAGSARMRALMVAAAERSAAVAERLLVRHLCAAGLGGWRRAPAEPGLPADLTFPRARVVVEAQGWARHVDAECLQRNLRRRRALARSGWTVLHLTWHDLTSRPADVVAEIAHAVGAAQRAS</sequence>
<protein>
    <recommendedName>
        <fullName evidence="1">DUF559 domain-containing protein</fullName>
    </recommendedName>
</protein>
<dbReference type="InterPro" id="IPR011335">
    <property type="entry name" value="Restrct_endonuc-II-like"/>
</dbReference>
<dbReference type="Gene3D" id="3.40.960.10">
    <property type="entry name" value="VSR Endonuclease"/>
    <property type="match status" value="1"/>
</dbReference>